<gene>
    <name evidence="1" type="ORF">PYH69_05080</name>
</gene>
<dbReference type="Proteomes" id="UP001223261">
    <property type="component" value="Chromosome"/>
</dbReference>
<organism evidence="1 2">
    <name type="scientific">Mammaliicoccus lentus</name>
    <name type="common">Staphylococcus lentus</name>
    <dbReference type="NCBI Taxonomy" id="42858"/>
    <lineage>
        <taxon>Bacteria</taxon>
        <taxon>Bacillati</taxon>
        <taxon>Bacillota</taxon>
        <taxon>Bacilli</taxon>
        <taxon>Bacillales</taxon>
        <taxon>Staphylococcaceae</taxon>
        <taxon>Mammaliicoccus</taxon>
    </lineage>
</organism>
<protein>
    <submittedName>
        <fullName evidence="1">Uncharacterized protein</fullName>
    </submittedName>
</protein>
<proteinExistence type="predicted"/>
<accession>A0AAP1RS72</accession>
<evidence type="ECO:0000313" key="1">
    <source>
        <dbReference type="EMBL" id="WHI61006.1"/>
    </source>
</evidence>
<dbReference type="AlphaFoldDB" id="A0AAP1RS72"/>
<dbReference type="RefSeq" id="WP_016999644.1">
    <property type="nucleotide sequence ID" value="NZ_CABIVY010000017.1"/>
</dbReference>
<dbReference type="EMBL" id="CP118848">
    <property type="protein sequence ID" value="WHI61006.1"/>
    <property type="molecule type" value="Genomic_DNA"/>
</dbReference>
<sequence>MIDKNNPYINAGLSFQIILKEKENQEVYDADNIEISVGLVTQYLHKVLKVISIKHIGDDLYGLIAQGTNLIGWTKLKDSIKLISKPFDTVRVDLSNFNAPQINRELGFKVDYNLLFNEKNFSSRALYIYEGEVVEAVFNKGLFAGFVYAKDIDRSIVCNTNTAIKQSTTFYQDSSLNKSITLDLLSESINCENVKVDLVFTRAQSARIIIKKKKYWISISDFEDITLFNHLENYSYESYTEKELENLDIITRIEDERNESKVAITKLIKENIALQKYKHTNNSGDMGRYEQLYHNLRNSKLGKIQTKYWTWRNRRRSR</sequence>
<reference evidence="1" key="1">
    <citation type="journal article" date="2023" name="Antibiotics">
        <title>Prevalence and Molecular Characterization of Methicillin-Resistant Staphylococci (MRS) and Mammaliicocci (MRM) in Dromedary Camels from Algeria: First Detection of SCCmec-mecC Hybrid in Methicillin-Resistant Mammaliicoccus lentus.</title>
        <authorList>
            <person name="Belhout C."/>
            <person name="Boyen F."/>
            <person name="Vereecke N."/>
            <person name="Theuns S."/>
            <person name="Taibi N."/>
            <person name="Stegger M."/>
            <person name="de la Fe-Rodriguez P.Y."/>
            <person name="Bouayad L."/>
            <person name="Elgroud R."/>
            <person name="Butaye P."/>
        </authorList>
    </citation>
    <scope>NUCLEOTIDE SEQUENCE</scope>
    <source>
        <strain evidence="1">7048</strain>
    </source>
</reference>
<name>A0AAP1RS72_MAMLE</name>
<evidence type="ECO:0000313" key="2">
    <source>
        <dbReference type="Proteomes" id="UP001223261"/>
    </source>
</evidence>